<gene>
    <name evidence="1" type="ORF">QS748_14510</name>
</gene>
<evidence type="ECO:0000313" key="2">
    <source>
        <dbReference type="Proteomes" id="UP001178148"/>
    </source>
</evidence>
<dbReference type="PANTHER" id="PTHR35604:SF2">
    <property type="entry name" value="TRANSPOSASE INSH FOR INSERTION SEQUENCE ELEMENT IS5A-RELATED"/>
    <property type="match status" value="1"/>
</dbReference>
<reference evidence="1 2" key="1">
    <citation type="journal article" date="2023" name="bioRxiv">
        <title>An intranuclear bacterial parasite of deep-sea mussels expresses apoptosis inhibitors acquired from its host.</title>
        <authorList>
            <person name="Gonzalez Porras M.A."/>
            <person name="Assie A."/>
            <person name="Tietjen M."/>
            <person name="Violette M."/>
            <person name="Kleiner M."/>
            <person name="Gruber-Vodicka H."/>
            <person name="Dubilier N."/>
            <person name="Leisch N."/>
        </authorList>
    </citation>
    <scope>NUCLEOTIDE SEQUENCE [LARGE SCALE GENOMIC DNA]</scope>
    <source>
        <strain evidence="1">IAP13</strain>
    </source>
</reference>
<dbReference type="PANTHER" id="PTHR35604">
    <property type="entry name" value="TRANSPOSASE INSH FOR INSERTION SEQUENCE ELEMENT IS5A-RELATED"/>
    <property type="match status" value="1"/>
</dbReference>
<keyword evidence="2" id="KW-1185">Reference proteome</keyword>
<dbReference type="EMBL" id="JASXSV010000045">
    <property type="protein sequence ID" value="MDP0590326.1"/>
    <property type="molecule type" value="Genomic_DNA"/>
</dbReference>
<dbReference type="Proteomes" id="UP001178148">
    <property type="component" value="Unassembled WGS sequence"/>
</dbReference>
<name>A0AA90SNP3_9GAMM</name>
<organism evidence="1 2">
    <name type="scientific">Candidatus Endonucleibacter bathymodioli</name>
    <dbReference type="NCBI Taxonomy" id="539814"/>
    <lineage>
        <taxon>Bacteria</taxon>
        <taxon>Pseudomonadati</taxon>
        <taxon>Pseudomonadota</taxon>
        <taxon>Gammaproteobacteria</taxon>
        <taxon>Oceanospirillales</taxon>
        <taxon>Endozoicomonadaceae</taxon>
        <taxon>Candidatus Endonucleibacter</taxon>
    </lineage>
</organism>
<proteinExistence type="predicted"/>
<protein>
    <recommendedName>
        <fullName evidence="3">Transposase DDE domain protein</fullName>
    </recommendedName>
</protein>
<evidence type="ECO:0008006" key="3">
    <source>
        <dbReference type="Google" id="ProtNLM"/>
    </source>
</evidence>
<dbReference type="AlphaFoldDB" id="A0AA90SNP3"/>
<sequence>MARKIFTAVNDWLSDPCPAGQRTHAVDATIIDASNSTKNKAGEHDPEMHQTKKDNQWHLAMKAHIGVDARTKLTHSLTEHRCQQARSHLI</sequence>
<accession>A0AA90SNP3</accession>
<evidence type="ECO:0000313" key="1">
    <source>
        <dbReference type="EMBL" id="MDP0590326.1"/>
    </source>
</evidence>
<comment type="caution">
    <text evidence="1">The sequence shown here is derived from an EMBL/GenBank/DDBJ whole genome shotgun (WGS) entry which is preliminary data.</text>
</comment>